<dbReference type="Pfam" id="PF00440">
    <property type="entry name" value="TetR_N"/>
    <property type="match status" value="1"/>
</dbReference>
<evidence type="ECO:0000256" key="4">
    <source>
        <dbReference type="PROSITE-ProRule" id="PRU00335"/>
    </source>
</evidence>
<dbReference type="PRINTS" id="PR00455">
    <property type="entry name" value="HTHTETR"/>
</dbReference>
<dbReference type="PANTHER" id="PTHR30055:SF234">
    <property type="entry name" value="HTH-TYPE TRANSCRIPTIONAL REGULATOR BETI"/>
    <property type="match status" value="1"/>
</dbReference>
<organism evidence="6 7">
    <name type="scientific">Streptomyces hazeniae</name>
    <dbReference type="NCBI Taxonomy" id="3075538"/>
    <lineage>
        <taxon>Bacteria</taxon>
        <taxon>Bacillati</taxon>
        <taxon>Actinomycetota</taxon>
        <taxon>Actinomycetes</taxon>
        <taxon>Kitasatosporales</taxon>
        <taxon>Streptomycetaceae</taxon>
        <taxon>Streptomyces</taxon>
    </lineage>
</organism>
<proteinExistence type="predicted"/>
<dbReference type="EMBL" id="JAVREQ010000007">
    <property type="protein sequence ID" value="MDT0379252.1"/>
    <property type="molecule type" value="Genomic_DNA"/>
</dbReference>
<evidence type="ECO:0000256" key="3">
    <source>
        <dbReference type="ARBA" id="ARBA00023163"/>
    </source>
</evidence>
<evidence type="ECO:0000313" key="7">
    <source>
        <dbReference type="Proteomes" id="UP001183414"/>
    </source>
</evidence>
<keyword evidence="1" id="KW-0805">Transcription regulation</keyword>
<evidence type="ECO:0000256" key="1">
    <source>
        <dbReference type="ARBA" id="ARBA00023015"/>
    </source>
</evidence>
<dbReference type="InterPro" id="IPR009057">
    <property type="entry name" value="Homeodomain-like_sf"/>
</dbReference>
<evidence type="ECO:0000256" key="2">
    <source>
        <dbReference type="ARBA" id="ARBA00023125"/>
    </source>
</evidence>
<evidence type="ECO:0000313" key="6">
    <source>
        <dbReference type="EMBL" id="MDT0379252.1"/>
    </source>
</evidence>
<dbReference type="PROSITE" id="PS50977">
    <property type="entry name" value="HTH_TETR_2"/>
    <property type="match status" value="1"/>
</dbReference>
<gene>
    <name evidence="6" type="ORF">RM572_10790</name>
</gene>
<dbReference type="SUPFAM" id="SSF46689">
    <property type="entry name" value="Homeodomain-like"/>
    <property type="match status" value="1"/>
</dbReference>
<dbReference type="Gene3D" id="1.10.357.10">
    <property type="entry name" value="Tetracycline Repressor, domain 2"/>
    <property type="match status" value="1"/>
</dbReference>
<keyword evidence="7" id="KW-1185">Reference proteome</keyword>
<keyword evidence="2 4" id="KW-0238">DNA-binding</keyword>
<sequence>MSPRLDLVLDAALAAFLRYGVKRTAMEDIAREAGMSRSSLYQYVRSKEDAFARVRERMFARAVDQAAAAAGAHDGPVEQAVAVLAVKLRLVASVHRDSPHAREILAEHDRSTAPGQDALLAGLAGILTGVLAPPAAASPLSAQELAEVLLALTRGLEHDLDHPDRAERLLGETVRLLLGPLEETA</sequence>
<feature type="domain" description="HTH tetR-type" evidence="5">
    <location>
        <begin position="2"/>
        <end position="62"/>
    </location>
</feature>
<reference evidence="7" key="1">
    <citation type="submission" date="2023-07" db="EMBL/GenBank/DDBJ databases">
        <title>30 novel species of actinomycetes from the DSMZ collection.</title>
        <authorList>
            <person name="Nouioui I."/>
        </authorList>
    </citation>
    <scope>NUCLEOTIDE SEQUENCE [LARGE SCALE GENOMIC DNA]</scope>
    <source>
        <strain evidence="7">DSM 42041</strain>
    </source>
</reference>
<dbReference type="InterPro" id="IPR050109">
    <property type="entry name" value="HTH-type_TetR-like_transc_reg"/>
</dbReference>
<name>A0ABU2NS26_9ACTN</name>
<comment type="caution">
    <text evidence="6">The sequence shown here is derived from an EMBL/GenBank/DDBJ whole genome shotgun (WGS) entry which is preliminary data.</text>
</comment>
<dbReference type="PANTHER" id="PTHR30055">
    <property type="entry name" value="HTH-TYPE TRANSCRIPTIONAL REGULATOR RUTR"/>
    <property type="match status" value="1"/>
</dbReference>
<dbReference type="RefSeq" id="WP_311673042.1">
    <property type="nucleotide sequence ID" value="NZ_JAVREQ010000007.1"/>
</dbReference>
<feature type="DNA-binding region" description="H-T-H motif" evidence="4">
    <location>
        <begin position="25"/>
        <end position="44"/>
    </location>
</feature>
<protein>
    <submittedName>
        <fullName evidence="6">Helix-turn-helix domain-containing protein</fullName>
    </submittedName>
</protein>
<evidence type="ECO:0000259" key="5">
    <source>
        <dbReference type="PROSITE" id="PS50977"/>
    </source>
</evidence>
<dbReference type="InterPro" id="IPR001647">
    <property type="entry name" value="HTH_TetR"/>
</dbReference>
<keyword evidence="3" id="KW-0804">Transcription</keyword>
<accession>A0ABU2NS26</accession>
<dbReference type="Proteomes" id="UP001183414">
    <property type="component" value="Unassembled WGS sequence"/>
</dbReference>